<name>A0A150XNP2_9BACT</name>
<proteinExistence type="predicted"/>
<evidence type="ECO:0000313" key="2">
    <source>
        <dbReference type="Proteomes" id="UP000075615"/>
    </source>
</evidence>
<keyword evidence="2" id="KW-1185">Reference proteome</keyword>
<accession>A0A150XNP2</accession>
<sequence length="293" mass="34185">MQLRMKPLHQTDLQIGDVLIFENQDFSYVKFLDELKKDYFEEDPKKRMHAAFYLLLYMIPWFDPGKEGKEYRNIYHAAIWGNVDVNRGQHKQANNLDRIVQAGRAGIVQAELEATLKEESVKNIYVYRRRELPVDFQQKINAATRAFYDDVSIPYSYETAWLLAVICSMRYTDGALYKMLEKHLGVWGAHKMVDMIQSLINEYSSEHQKEMVACSTLVAMIYKNAGYELEVKELEADPKIEVHPDLKLSEDFFHPSFTTKKPIQPLEVKETVITPRQLAESPDVELIGYFHHV</sequence>
<dbReference type="Gene3D" id="3.90.1720.10">
    <property type="entry name" value="endopeptidase domain like (from Nostoc punctiforme)"/>
    <property type="match status" value="1"/>
</dbReference>
<organism evidence="1 2">
    <name type="scientific">Roseivirga echinicomitans</name>
    <dbReference type="NCBI Taxonomy" id="296218"/>
    <lineage>
        <taxon>Bacteria</taxon>
        <taxon>Pseudomonadati</taxon>
        <taxon>Bacteroidota</taxon>
        <taxon>Cytophagia</taxon>
        <taxon>Cytophagales</taxon>
        <taxon>Roseivirgaceae</taxon>
        <taxon>Roseivirga</taxon>
    </lineage>
</organism>
<dbReference type="SUPFAM" id="SSF54001">
    <property type="entry name" value="Cysteine proteinases"/>
    <property type="match status" value="1"/>
</dbReference>
<protein>
    <submittedName>
        <fullName evidence="1">Uncharacterized protein</fullName>
    </submittedName>
</protein>
<dbReference type="EMBL" id="LRDB01000008">
    <property type="protein sequence ID" value="KYG80202.1"/>
    <property type="molecule type" value="Genomic_DNA"/>
</dbReference>
<gene>
    <name evidence="1" type="ORF">AWN68_17005</name>
</gene>
<dbReference type="Proteomes" id="UP000075615">
    <property type="component" value="Unassembled WGS sequence"/>
</dbReference>
<evidence type="ECO:0000313" key="1">
    <source>
        <dbReference type="EMBL" id="KYG80202.1"/>
    </source>
</evidence>
<dbReference type="InterPro" id="IPR038765">
    <property type="entry name" value="Papain-like_cys_pep_sf"/>
</dbReference>
<reference evidence="1 2" key="1">
    <citation type="submission" date="2016-01" db="EMBL/GenBank/DDBJ databases">
        <title>Genome sequencing of Roseivirga echinicomitans KMM 6058.</title>
        <authorList>
            <person name="Selvaratnam C."/>
            <person name="Thevarajoo S."/>
            <person name="Goh K.M."/>
            <person name="Ee R."/>
            <person name="Chan K.-G."/>
            <person name="Chong C.S."/>
        </authorList>
    </citation>
    <scope>NUCLEOTIDE SEQUENCE [LARGE SCALE GENOMIC DNA]</scope>
    <source>
        <strain evidence="1 2">KMM 6058</strain>
    </source>
</reference>
<dbReference type="AlphaFoldDB" id="A0A150XNP2"/>
<comment type="caution">
    <text evidence="1">The sequence shown here is derived from an EMBL/GenBank/DDBJ whole genome shotgun (WGS) entry which is preliminary data.</text>
</comment>